<name>A0A6A6WU92_9PLEO</name>
<dbReference type="EMBL" id="MU002287">
    <property type="protein sequence ID" value="KAF2787716.1"/>
    <property type="molecule type" value="Genomic_DNA"/>
</dbReference>
<feature type="transmembrane region" description="Helical" evidence="7">
    <location>
        <begin position="125"/>
        <end position="149"/>
    </location>
</feature>
<feature type="transmembrane region" description="Helical" evidence="7">
    <location>
        <begin position="386"/>
        <end position="406"/>
    </location>
</feature>
<evidence type="ECO:0000256" key="2">
    <source>
        <dbReference type="ARBA" id="ARBA00022448"/>
    </source>
</evidence>
<feature type="transmembrane region" description="Helical" evidence="7">
    <location>
        <begin position="169"/>
        <end position="189"/>
    </location>
</feature>
<evidence type="ECO:0000256" key="5">
    <source>
        <dbReference type="ARBA" id="ARBA00023136"/>
    </source>
</evidence>
<dbReference type="Gene3D" id="1.20.1740.10">
    <property type="entry name" value="Amino acid/polyamine transporter I"/>
    <property type="match status" value="1"/>
</dbReference>
<dbReference type="AlphaFoldDB" id="A0A6A6WU92"/>
<feature type="transmembrane region" description="Helical" evidence="7">
    <location>
        <begin position="278"/>
        <end position="301"/>
    </location>
</feature>
<dbReference type="PANTHER" id="PTHR45649">
    <property type="entry name" value="AMINO-ACID PERMEASE BAT1"/>
    <property type="match status" value="1"/>
</dbReference>
<evidence type="ECO:0000256" key="6">
    <source>
        <dbReference type="SAM" id="MobiDB-lite"/>
    </source>
</evidence>
<evidence type="ECO:0000313" key="9">
    <source>
        <dbReference type="Proteomes" id="UP000799757"/>
    </source>
</evidence>
<sequence length="525" mass="57546">MNKEVGVINPTLPDYDDSFGEKPTHPDPNSHPSEVLSKKVFERYINKIAISGFGFTLQCGWEGVALTFQFAWLNGGPAAIVYGAVIAGIGSTLVAIALGEMASIDPTVGAQYRWSARFASRAPAFWGYMQGWITVIAWVCNCVAAMSVITNALSGLIIFNNPTYEPKGWHATLFLIALLIITVLLNFALRHVINRLEVIGGIYHIALFIAIITTLTRLAKRSTPEFVFKTLHADSGWDNPGIAFSIGMLSTAYPISSFDGVLHMIDETKEPRKQVPRAMFFATSSNALMQFAFCICLMFCIGDEEAVSKSILPIAEVFYSATGSKATSTAMVLMIAVMAQISNINVFASVSRLVWAFACDKGIPFHQYFTYASLNFFSNIHPTLQVPLPALVLVGTVCCLLSLINLGSATAFNALIALPTIALYISYIVPISLLTLRQLAGRHPRYGPWELGRWSIPIKICSLVYLIYVTIFVPFPTSRPVTSLTMNYAAPIFIGAFLIALGDWFMRGRKNFDIPTVALDQEVGN</sequence>
<reference evidence="8" key="1">
    <citation type="journal article" date="2020" name="Stud. Mycol.">
        <title>101 Dothideomycetes genomes: a test case for predicting lifestyles and emergence of pathogens.</title>
        <authorList>
            <person name="Haridas S."/>
            <person name="Albert R."/>
            <person name="Binder M."/>
            <person name="Bloem J."/>
            <person name="Labutti K."/>
            <person name="Salamov A."/>
            <person name="Andreopoulos B."/>
            <person name="Baker S."/>
            <person name="Barry K."/>
            <person name="Bills G."/>
            <person name="Bluhm B."/>
            <person name="Cannon C."/>
            <person name="Castanera R."/>
            <person name="Culley D."/>
            <person name="Daum C."/>
            <person name="Ezra D."/>
            <person name="Gonzalez J."/>
            <person name="Henrissat B."/>
            <person name="Kuo A."/>
            <person name="Liang C."/>
            <person name="Lipzen A."/>
            <person name="Lutzoni F."/>
            <person name="Magnuson J."/>
            <person name="Mondo S."/>
            <person name="Nolan M."/>
            <person name="Ohm R."/>
            <person name="Pangilinan J."/>
            <person name="Park H.-J."/>
            <person name="Ramirez L."/>
            <person name="Alfaro M."/>
            <person name="Sun H."/>
            <person name="Tritt A."/>
            <person name="Yoshinaga Y."/>
            <person name="Zwiers L.-H."/>
            <person name="Turgeon B."/>
            <person name="Goodwin S."/>
            <person name="Spatafora J."/>
            <person name="Crous P."/>
            <person name="Grigoriev I."/>
        </authorList>
    </citation>
    <scope>NUCLEOTIDE SEQUENCE</scope>
    <source>
        <strain evidence="8">CBS 109.77</strain>
    </source>
</reference>
<evidence type="ECO:0000256" key="1">
    <source>
        <dbReference type="ARBA" id="ARBA00004141"/>
    </source>
</evidence>
<dbReference type="PANTHER" id="PTHR45649:SF5">
    <property type="entry name" value="GABA TRANSPORTER (EUROFUNG)-RELATED"/>
    <property type="match status" value="1"/>
</dbReference>
<feature type="transmembrane region" description="Helical" evidence="7">
    <location>
        <begin position="488"/>
        <end position="506"/>
    </location>
</feature>
<evidence type="ECO:0000313" key="8">
    <source>
        <dbReference type="EMBL" id="KAF2787716.1"/>
    </source>
</evidence>
<feature type="transmembrane region" description="Helical" evidence="7">
    <location>
        <begin position="79"/>
        <end position="104"/>
    </location>
</feature>
<dbReference type="GO" id="GO:0022857">
    <property type="term" value="F:transmembrane transporter activity"/>
    <property type="evidence" value="ECO:0007669"/>
    <property type="project" value="InterPro"/>
</dbReference>
<dbReference type="GO" id="GO:0016020">
    <property type="term" value="C:membrane"/>
    <property type="evidence" value="ECO:0007669"/>
    <property type="project" value="UniProtKB-SubCell"/>
</dbReference>
<keyword evidence="5 7" id="KW-0472">Membrane</keyword>
<evidence type="ECO:0000256" key="3">
    <source>
        <dbReference type="ARBA" id="ARBA00022692"/>
    </source>
</evidence>
<proteinExistence type="predicted"/>
<protein>
    <submittedName>
        <fullName evidence="8">Amino acid transporter</fullName>
    </submittedName>
</protein>
<dbReference type="InterPro" id="IPR002293">
    <property type="entry name" value="AA/rel_permease1"/>
</dbReference>
<comment type="subcellular location">
    <subcellularLocation>
        <location evidence="1">Membrane</location>
        <topology evidence="1">Multi-pass membrane protein</topology>
    </subcellularLocation>
</comment>
<evidence type="ECO:0000256" key="7">
    <source>
        <dbReference type="SAM" id="Phobius"/>
    </source>
</evidence>
<dbReference type="Proteomes" id="UP000799757">
    <property type="component" value="Unassembled WGS sequence"/>
</dbReference>
<dbReference type="Pfam" id="PF13520">
    <property type="entry name" value="AA_permease_2"/>
    <property type="match status" value="1"/>
</dbReference>
<feature type="transmembrane region" description="Helical" evidence="7">
    <location>
        <begin position="456"/>
        <end position="476"/>
    </location>
</feature>
<keyword evidence="3 7" id="KW-0812">Transmembrane</keyword>
<evidence type="ECO:0000256" key="4">
    <source>
        <dbReference type="ARBA" id="ARBA00022989"/>
    </source>
</evidence>
<accession>A0A6A6WU92</accession>
<gene>
    <name evidence="8" type="ORF">K505DRAFT_257080</name>
</gene>
<organism evidence="8 9">
    <name type="scientific">Melanomma pulvis-pyrius CBS 109.77</name>
    <dbReference type="NCBI Taxonomy" id="1314802"/>
    <lineage>
        <taxon>Eukaryota</taxon>
        <taxon>Fungi</taxon>
        <taxon>Dikarya</taxon>
        <taxon>Ascomycota</taxon>
        <taxon>Pezizomycotina</taxon>
        <taxon>Dothideomycetes</taxon>
        <taxon>Pleosporomycetidae</taxon>
        <taxon>Pleosporales</taxon>
        <taxon>Melanommataceae</taxon>
        <taxon>Melanomma</taxon>
    </lineage>
</organism>
<feature type="transmembrane region" description="Helical" evidence="7">
    <location>
        <begin position="201"/>
        <end position="219"/>
    </location>
</feature>
<dbReference type="PIRSF" id="PIRSF006060">
    <property type="entry name" value="AA_transporter"/>
    <property type="match status" value="1"/>
</dbReference>
<feature type="transmembrane region" description="Helical" evidence="7">
    <location>
        <begin position="412"/>
        <end position="436"/>
    </location>
</feature>
<feature type="transmembrane region" description="Helical" evidence="7">
    <location>
        <begin position="48"/>
        <end position="73"/>
    </location>
</feature>
<keyword evidence="2" id="KW-0813">Transport</keyword>
<feature type="region of interest" description="Disordered" evidence="6">
    <location>
        <begin position="1"/>
        <end position="34"/>
    </location>
</feature>
<keyword evidence="9" id="KW-1185">Reference proteome</keyword>
<dbReference type="OrthoDB" id="3257095at2759"/>
<keyword evidence="4 7" id="KW-1133">Transmembrane helix</keyword>